<evidence type="ECO:0000313" key="3">
    <source>
        <dbReference type="Proteomes" id="UP001205740"/>
    </source>
</evidence>
<dbReference type="Proteomes" id="UP001205740">
    <property type="component" value="Unassembled WGS sequence"/>
</dbReference>
<keyword evidence="3" id="KW-1185">Reference proteome</keyword>
<dbReference type="CDD" id="cd02042">
    <property type="entry name" value="ParAB_family"/>
    <property type="match status" value="1"/>
</dbReference>
<evidence type="ECO:0000259" key="1">
    <source>
        <dbReference type="Pfam" id="PF13614"/>
    </source>
</evidence>
<name>A0ABT1H517_9NOCA</name>
<dbReference type="Pfam" id="PF13614">
    <property type="entry name" value="AAA_31"/>
    <property type="match status" value="1"/>
</dbReference>
<feature type="domain" description="AAA" evidence="1">
    <location>
        <begin position="4"/>
        <end position="195"/>
    </location>
</feature>
<dbReference type="EMBL" id="JAMTCG010000003">
    <property type="protein sequence ID" value="MCP2160853.1"/>
    <property type="molecule type" value="Genomic_DNA"/>
</dbReference>
<dbReference type="InterPro" id="IPR027417">
    <property type="entry name" value="P-loop_NTPase"/>
</dbReference>
<gene>
    <name evidence="2" type="ORF">LX12_002040</name>
</gene>
<proteinExistence type="predicted"/>
<dbReference type="InterPro" id="IPR025669">
    <property type="entry name" value="AAA_dom"/>
</dbReference>
<sequence length="291" mass="31198">MPAVIATLNLKGGVGKTTVTAGLGEFLAGEFGRRVLLVDLDSQMNLTAMMIGPDRWVDLNTRGATLAALFADAVDGTRTFRLAEALQRDVSTVDGVAGVDLVPSSLDLIELTEELSALRVRRDDTLAAVGILGDALAPVLGDYDVVLLDCPPSMGPLTLNGLAMAHGYLVPTIPDVLSTYGIGQVQTQIARFAAELGRPIVELGVVVSKYRANATVHRETVLRLRRDPTIAHVLPGYLGESNAIAAAARFDHWPSLRARYGARGQFDQFRELARTVLVEAEHKLPEATPRP</sequence>
<dbReference type="RefSeq" id="WP_253654412.1">
    <property type="nucleotide sequence ID" value="NZ_BAAAOE010000003.1"/>
</dbReference>
<organism evidence="2 3">
    <name type="scientific">Williamsia serinedens</name>
    <dbReference type="NCBI Taxonomy" id="391736"/>
    <lineage>
        <taxon>Bacteria</taxon>
        <taxon>Bacillati</taxon>
        <taxon>Actinomycetota</taxon>
        <taxon>Actinomycetes</taxon>
        <taxon>Mycobacteriales</taxon>
        <taxon>Nocardiaceae</taxon>
        <taxon>Williamsia</taxon>
    </lineage>
</organism>
<dbReference type="PANTHER" id="PTHR13696">
    <property type="entry name" value="P-LOOP CONTAINING NUCLEOSIDE TRIPHOSPHATE HYDROLASE"/>
    <property type="match status" value="1"/>
</dbReference>
<dbReference type="Gene3D" id="3.40.50.300">
    <property type="entry name" value="P-loop containing nucleotide triphosphate hydrolases"/>
    <property type="match status" value="1"/>
</dbReference>
<accession>A0ABT1H517</accession>
<protein>
    <submittedName>
        <fullName evidence="2">Chromosome partitioning protein</fullName>
    </submittedName>
</protein>
<dbReference type="SUPFAM" id="SSF52540">
    <property type="entry name" value="P-loop containing nucleoside triphosphate hydrolases"/>
    <property type="match status" value="1"/>
</dbReference>
<reference evidence="2 3" key="1">
    <citation type="submission" date="2022-06" db="EMBL/GenBank/DDBJ databases">
        <title>Genomic Encyclopedia of Archaeal and Bacterial Type Strains, Phase II (KMG-II): from individual species to whole genera.</title>
        <authorList>
            <person name="Goeker M."/>
        </authorList>
    </citation>
    <scope>NUCLEOTIDE SEQUENCE [LARGE SCALE GENOMIC DNA]</scope>
    <source>
        <strain evidence="2 3">DSM 45037</strain>
    </source>
</reference>
<comment type="caution">
    <text evidence="2">The sequence shown here is derived from an EMBL/GenBank/DDBJ whole genome shotgun (WGS) entry which is preliminary data.</text>
</comment>
<dbReference type="InterPro" id="IPR050678">
    <property type="entry name" value="DNA_Partitioning_ATPase"/>
</dbReference>
<dbReference type="PANTHER" id="PTHR13696:SF52">
    <property type="entry name" value="PARA FAMILY PROTEIN CT_582"/>
    <property type="match status" value="1"/>
</dbReference>
<evidence type="ECO:0000313" key="2">
    <source>
        <dbReference type="EMBL" id="MCP2160853.1"/>
    </source>
</evidence>